<dbReference type="PANTHER" id="PTHR43156">
    <property type="entry name" value="STAGE II SPORULATION PROTEIN E-RELATED"/>
    <property type="match status" value="1"/>
</dbReference>
<evidence type="ECO:0000313" key="5">
    <source>
        <dbReference type="Proteomes" id="UP001317259"/>
    </source>
</evidence>
<dbReference type="InterPro" id="IPR001610">
    <property type="entry name" value="PAC"/>
</dbReference>
<dbReference type="EMBL" id="JAKRKC020000002">
    <property type="protein sequence ID" value="MCK2218722.1"/>
    <property type="molecule type" value="Genomic_DNA"/>
</dbReference>
<evidence type="ECO:0000256" key="1">
    <source>
        <dbReference type="ARBA" id="ARBA00022801"/>
    </source>
</evidence>
<dbReference type="SMART" id="SM00086">
    <property type="entry name" value="PAC"/>
    <property type="match status" value="1"/>
</dbReference>
<dbReference type="RefSeq" id="WP_242382835.1">
    <property type="nucleotide sequence ID" value="NZ_JAKRKC020000002.1"/>
</dbReference>
<dbReference type="SMART" id="SM00331">
    <property type="entry name" value="PP2C_SIG"/>
    <property type="match status" value="1"/>
</dbReference>
<dbReference type="Pfam" id="PF08447">
    <property type="entry name" value="PAS_3"/>
    <property type="match status" value="1"/>
</dbReference>
<accession>A0ABT0G2F6</accession>
<dbReference type="PROSITE" id="PS50112">
    <property type="entry name" value="PAS"/>
    <property type="match status" value="1"/>
</dbReference>
<feature type="compositionally biased region" description="Acidic residues" evidence="2">
    <location>
        <begin position="1"/>
        <end position="12"/>
    </location>
</feature>
<feature type="domain" description="PAS" evidence="3">
    <location>
        <begin position="154"/>
        <end position="224"/>
    </location>
</feature>
<dbReference type="Proteomes" id="UP001317259">
    <property type="component" value="Unassembled WGS sequence"/>
</dbReference>
<evidence type="ECO:0000313" key="4">
    <source>
        <dbReference type="EMBL" id="MCK2218722.1"/>
    </source>
</evidence>
<organism evidence="4 5">
    <name type="scientific">Actinomadura luzonensis</name>
    <dbReference type="NCBI Taxonomy" id="2805427"/>
    <lineage>
        <taxon>Bacteria</taxon>
        <taxon>Bacillati</taxon>
        <taxon>Actinomycetota</taxon>
        <taxon>Actinomycetes</taxon>
        <taxon>Streptosporangiales</taxon>
        <taxon>Thermomonosporaceae</taxon>
        <taxon>Actinomadura</taxon>
    </lineage>
</organism>
<dbReference type="InterPro" id="IPR013655">
    <property type="entry name" value="PAS_fold_3"/>
</dbReference>
<protein>
    <submittedName>
        <fullName evidence="4">SpoIIE family protein phosphatase</fullName>
    </submittedName>
</protein>
<gene>
    <name evidence="4" type="ORF">MF672_033745</name>
</gene>
<name>A0ABT0G2F6_9ACTN</name>
<evidence type="ECO:0000259" key="3">
    <source>
        <dbReference type="PROSITE" id="PS50112"/>
    </source>
</evidence>
<keyword evidence="1" id="KW-0378">Hydrolase</keyword>
<dbReference type="CDD" id="cd00130">
    <property type="entry name" value="PAS"/>
    <property type="match status" value="1"/>
</dbReference>
<evidence type="ECO:0000256" key="2">
    <source>
        <dbReference type="SAM" id="MobiDB-lite"/>
    </source>
</evidence>
<proteinExistence type="predicted"/>
<dbReference type="InterPro" id="IPR001932">
    <property type="entry name" value="PPM-type_phosphatase-like_dom"/>
</dbReference>
<feature type="region of interest" description="Disordered" evidence="2">
    <location>
        <begin position="1"/>
        <end position="24"/>
    </location>
</feature>
<reference evidence="4 5" key="1">
    <citation type="submission" date="2022-04" db="EMBL/GenBank/DDBJ databases">
        <title>Genome draft of Actinomadura sp. ATCC 31491.</title>
        <authorList>
            <person name="Shi X."/>
            <person name="Du Y."/>
        </authorList>
    </citation>
    <scope>NUCLEOTIDE SEQUENCE [LARGE SCALE GENOMIC DNA]</scope>
    <source>
        <strain evidence="4 5">ATCC 31491</strain>
    </source>
</reference>
<dbReference type="InterPro" id="IPR052016">
    <property type="entry name" value="Bact_Sigma-Reg"/>
</dbReference>
<dbReference type="NCBIfam" id="TIGR00229">
    <property type="entry name" value="sensory_box"/>
    <property type="match status" value="1"/>
</dbReference>
<dbReference type="SMART" id="SM00091">
    <property type="entry name" value="PAS"/>
    <property type="match status" value="2"/>
</dbReference>
<dbReference type="InterPro" id="IPR000014">
    <property type="entry name" value="PAS"/>
</dbReference>
<dbReference type="PANTHER" id="PTHR43156:SF2">
    <property type="entry name" value="STAGE II SPORULATION PROTEIN E"/>
    <property type="match status" value="1"/>
</dbReference>
<comment type="caution">
    <text evidence="4">The sequence shown here is derived from an EMBL/GenBank/DDBJ whole genome shotgun (WGS) entry which is preliminary data.</text>
</comment>
<keyword evidence="5" id="KW-1185">Reference proteome</keyword>
<sequence length="696" mass="75914">MGAVGEPEEPEESGGGHGDSGLTFEMLDPAPVGVAVTRGPDHRLIYTNALYRSLFSDPAGEVSLEEALAEFLRRFYRPRFDHVYTTGEPLVITTEPELPMKGRPENAGRFFTSSLSRVVFGPGDHGVLAMVMDVTEQVTAARRLADLAEERRRVVRRLASLMRVSAEIVWVTSREGFVHEPSPSWERVTGQSWEDYRGQGWLDSVHPDDRRATIKSWSKAVGDVTGTWEHVYRLRTAGGGYRHFQLRAVPICEDGQVVEWVGSSTDIEEQWQERRRQDLLDRAAAATSGLRSLEEMLGALADVIVPELADGCGVYLVTDLTDERRGGAPLVVERMATAARPGLARLPPYSEERLPERNAFVKAIRRRKPLLKSFPAGSTPKDLVPEGTYPWLADNDANGLLILPVVVDGAVPAVVCAVTCGDRPALSRSDAQLISQLFDHAHDALSRAIRFQRAQQVALALQYSLLAEPPRLPGLRIVARYRASPSAAEVGGDWYDSFVLPDGVPVLVIGDVAGHDLTAAVAMSQLRNMLRALAMDRCEPPGDILARLNTAMGSLSGEVTATCVYARVEEDDGTHRLHYAVAGHPPPLLVTPGRPGRFLDEAVSPLLGIPGGVPRGSWTEPLPPGGTLLLYTDGLVERPGEHLDRGLERLRLAAERLADRPLDKFCDQLLSGLPTSGLDDIAVIALRLPPSPSDNH</sequence>
<dbReference type="Pfam" id="PF07228">
    <property type="entry name" value="SpoIIE"/>
    <property type="match status" value="1"/>
</dbReference>